<dbReference type="OrthoDB" id="9780241at2"/>
<proteinExistence type="predicted"/>
<evidence type="ECO:0000313" key="2">
    <source>
        <dbReference type="EMBL" id="PXY88031.1"/>
    </source>
</evidence>
<comment type="caution">
    <text evidence="2">The sequence shown here is derived from an EMBL/GenBank/DDBJ whole genome shotgun (WGS) entry which is preliminary data.</text>
</comment>
<evidence type="ECO:0000313" key="3">
    <source>
        <dbReference type="Proteomes" id="UP000248128"/>
    </source>
</evidence>
<dbReference type="PANTHER" id="PTHR12110">
    <property type="entry name" value="HYDROXYPYRUVATE ISOMERASE"/>
    <property type="match status" value="1"/>
</dbReference>
<protein>
    <submittedName>
        <fullName evidence="2">Sugar phosphate isomerase/epimerase</fullName>
    </submittedName>
</protein>
<dbReference type="PANTHER" id="PTHR12110:SF21">
    <property type="entry name" value="XYLOSE ISOMERASE-LIKE TIM BARREL DOMAIN-CONTAINING PROTEIN"/>
    <property type="match status" value="1"/>
</dbReference>
<dbReference type="Gene3D" id="3.20.20.150">
    <property type="entry name" value="Divalent-metal-dependent TIM barrel enzymes"/>
    <property type="match status" value="1"/>
</dbReference>
<reference evidence="2 3" key="1">
    <citation type="submission" date="2018-05" db="EMBL/GenBank/DDBJ databases">
        <title>Reference genomes for bee gut microbiota database.</title>
        <authorList>
            <person name="Ellegaard K.M."/>
        </authorList>
    </citation>
    <scope>NUCLEOTIDE SEQUENCE [LARGE SCALE GENOMIC DNA]</scope>
    <source>
        <strain evidence="2 3">ESL0199</strain>
    </source>
</reference>
<name>A0A318MVJ4_9BIFI</name>
<dbReference type="AlphaFoldDB" id="A0A318MVJ4"/>
<dbReference type="InterPro" id="IPR036237">
    <property type="entry name" value="Xyl_isomerase-like_sf"/>
</dbReference>
<keyword evidence="2" id="KW-0413">Isomerase</keyword>
<dbReference type="InterPro" id="IPR013022">
    <property type="entry name" value="Xyl_isomerase-like_TIM-brl"/>
</dbReference>
<dbReference type="Proteomes" id="UP000248128">
    <property type="component" value="Unassembled WGS sequence"/>
</dbReference>
<feature type="domain" description="Xylose isomerase-like TIM barrel" evidence="1">
    <location>
        <begin position="21"/>
        <end position="272"/>
    </location>
</feature>
<dbReference type="EMBL" id="QGLK01000004">
    <property type="protein sequence ID" value="PXY88031.1"/>
    <property type="molecule type" value="Genomic_DNA"/>
</dbReference>
<sequence>MKLGFNEATSRDCSDLSTDLKLCERAGFDSIEIRLDMLRNYMKDHDLDELSDFFATSHLKPHAMNALYLYEKLFAQDDDPSERETAMNDFNLACRAAQHIGSRYLIVVVPLHRKPDLEGPYDEPWPEVFSNCVRILMTLGQMAAPFKVNLCLELVGHEYSAVRTVERAWDIVKAVDMSNVGLCFDACNLYLYHHLQDFSVMELVNPEKIFDVHINDADDSPMQGLMQSNRVFCGEGNIDLMDFLRVLQRLDYQGNVSIETFRPEYWSRSPQWVVDNAYQSTRSMMQKAGIVF</sequence>
<accession>A0A318MVJ4</accession>
<dbReference type="Pfam" id="PF01261">
    <property type="entry name" value="AP_endonuc_2"/>
    <property type="match status" value="1"/>
</dbReference>
<evidence type="ECO:0000259" key="1">
    <source>
        <dbReference type="Pfam" id="PF01261"/>
    </source>
</evidence>
<gene>
    <name evidence="2" type="ORF">DKK74_05120</name>
</gene>
<dbReference type="GO" id="GO:0016853">
    <property type="term" value="F:isomerase activity"/>
    <property type="evidence" value="ECO:0007669"/>
    <property type="project" value="UniProtKB-KW"/>
</dbReference>
<dbReference type="SUPFAM" id="SSF51658">
    <property type="entry name" value="Xylose isomerase-like"/>
    <property type="match status" value="1"/>
</dbReference>
<dbReference type="RefSeq" id="WP_110413099.1">
    <property type="nucleotide sequence ID" value="NZ_QGLK01000004.1"/>
</dbReference>
<organism evidence="2 3">
    <name type="scientific">Bifidobacterium asteroides</name>
    <dbReference type="NCBI Taxonomy" id="1684"/>
    <lineage>
        <taxon>Bacteria</taxon>
        <taxon>Bacillati</taxon>
        <taxon>Actinomycetota</taxon>
        <taxon>Actinomycetes</taxon>
        <taxon>Bifidobacteriales</taxon>
        <taxon>Bifidobacteriaceae</taxon>
        <taxon>Bifidobacterium</taxon>
    </lineage>
</organism>
<dbReference type="InterPro" id="IPR050312">
    <property type="entry name" value="IolE/XylAMocC-like"/>
</dbReference>